<reference evidence="2 3" key="1">
    <citation type="journal article" date="2019" name="Commun. Biol.">
        <title>The bagworm genome reveals a unique fibroin gene that provides high tensile strength.</title>
        <authorList>
            <person name="Kono N."/>
            <person name="Nakamura H."/>
            <person name="Ohtoshi R."/>
            <person name="Tomita M."/>
            <person name="Numata K."/>
            <person name="Arakawa K."/>
        </authorList>
    </citation>
    <scope>NUCLEOTIDE SEQUENCE [LARGE SCALE GENOMIC DNA]</scope>
</reference>
<gene>
    <name evidence="2" type="ORF">EVAR_80029_1</name>
</gene>
<evidence type="ECO:0000256" key="1">
    <source>
        <dbReference type="SAM" id="MobiDB-lite"/>
    </source>
</evidence>
<protein>
    <submittedName>
        <fullName evidence="2">Uncharacterized protein</fullName>
    </submittedName>
</protein>
<feature type="compositionally biased region" description="Basic residues" evidence="1">
    <location>
        <begin position="130"/>
        <end position="144"/>
    </location>
</feature>
<proteinExistence type="predicted"/>
<feature type="compositionally biased region" description="Pro residues" evidence="1">
    <location>
        <begin position="154"/>
        <end position="164"/>
    </location>
</feature>
<name>A0A4C1WPB7_EUMVA</name>
<evidence type="ECO:0000313" key="3">
    <source>
        <dbReference type="Proteomes" id="UP000299102"/>
    </source>
</evidence>
<dbReference type="Proteomes" id="UP000299102">
    <property type="component" value="Unassembled WGS sequence"/>
</dbReference>
<sequence>MHGRRNKLHDGMQFDTRAGPWRLRATFVVGKPSRRVQLYAGRGLHNTRVTGSAGGRGLRRRSGSGSGCVTWRGELAPRDTGLAAGGARQSRPDNAPATLILKPSTAHCSRRETGRPSVTVRLEVVSGGRGRGRWREAKRRRKYSRVATGAAGRPPTPPPASRSR</sequence>
<evidence type="ECO:0000313" key="2">
    <source>
        <dbReference type="EMBL" id="GBP51934.1"/>
    </source>
</evidence>
<dbReference type="AlphaFoldDB" id="A0A4C1WPB7"/>
<dbReference type="EMBL" id="BGZK01000592">
    <property type="protein sequence ID" value="GBP51934.1"/>
    <property type="molecule type" value="Genomic_DNA"/>
</dbReference>
<organism evidence="2 3">
    <name type="scientific">Eumeta variegata</name>
    <name type="common">Bagworm moth</name>
    <name type="synonym">Eumeta japonica</name>
    <dbReference type="NCBI Taxonomy" id="151549"/>
    <lineage>
        <taxon>Eukaryota</taxon>
        <taxon>Metazoa</taxon>
        <taxon>Ecdysozoa</taxon>
        <taxon>Arthropoda</taxon>
        <taxon>Hexapoda</taxon>
        <taxon>Insecta</taxon>
        <taxon>Pterygota</taxon>
        <taxon>Neoptera</taxon>
        <taxon>Endopterygota</taxon>
        <taxon>Lepidoptera</taxon>
        <taxon>Glossata</taxon>
        <taxon>Ditrysia</taxon>
        <taxon>Tineoidea</taxon>
        <taxon>Psychidae</taxon>
        <taxon>Oiketicinae</taxon>
        <taxon>Eumeta</taxon>
    </lineage>
</organism>
<feature type="region of interest" description="Disordered" evidence="1">
    <location>
        <begin position="126"/>
        <end position="164"/>
    </location>
</feature>
<comment type="caution">
    <text evidence="2">The sequence shown here is derived from an EMBL/GenBank/DDBJ whole genome shotgun (WGS) entry which is preliminary data.</text>
</comment>
<feature type="region of interest" description="Disordered" evidence="1">
    <location>
        <begin position="50"/>
        <end position="99"/>
    </location>
</feature>
<keyword evidence="3" id="KW-1185">Reference proteome</keyword>
<accession>A0A4C1WPB7</accession>